<gene>
    <name evidence="2" type="ORF">AAHA92_06159</name>
</gene>
<reference evidence="2 3" key="1">
    <citation type="submission" date="2024-06" db="EMBL/GenBank/DDBJ databases">
        <title>A chromosome level genome sequence of Diviner's sage (Salvia divinorum).</title>
        <authorList>
            <person name="Ford S.A."/>
            <person name="Ro D.-K."/>
            <person name="Ness R.W."/>
            <person name="Phillips M.A."/>
        </authorList>
    </citation>
    <scope>NUCLEOTIDE SEQUENCE [LARGE SCALE GENOMIC DNA]</scope>
    <source>
        <strain evidence="2">SAF-2024a</strain>
        <tissue evidence="2">Leaf</tissue>
    </source>
</reference>
<dbReference type="AlphaFoldDB" id="A0ABD1I737"/>
<feature type="region of interest" description="Disordered" evidence="1">
    <location>
        <begin position="1"/>
        <end position="47"/>
    </location>
</feature>
<name>A0ABD1I737_SALDI</name>
<evidence type="ECO:0000313" key="2">
    <source>
        <dbReference type="EMBL" id="KAL1563729.1"/>
    </source>
</evidence>
<sequence>MQHSRRSESSLPLTVQRPYPGESSPPLTVQCPRHGDPASGVSPSSPTTSIYLDPLCTELPPHPWPKEGETWDEVVAEAEKHCAALFGSDYVRFCNPGTTPLMSLDNLPCIPISCDSLS</sequence>
<comment type="caution">
    <text evidence="2">The sequence shown here is derived from an EMBL/GenBank/DDBJ whole genome shotgun (WGS) entry which is preliminary data.</text>
</comment>
<evidence type="ECO:0000256" key="1">
    <source>
        <dbReference type="SAM" id="MobiDB-lite"/>
    </source>
</evidence>
<organism evidence="2 3">
    <name type="scientific">Salvia divinorum</name>
    <name type="common">Maria pastora</name>
    <name type="synonym">Diviner's sage</name>
    <dbReference type="NCBI Taxonomy" id="28513"/>
    <lineage>
        <taxon>Eukaryota</taxon>
        <taxon>Viridiplantae</taxon>
        <taxon>Streptophyta</taxon>
        <taxon>Embryophyta</taxon>
        <taxon>Tracheophyta</taxon>
        <taxon>Spermatophyta</taxon>
        <taxon>Magnoliopsida</taxon>
        <taxon>eudicotyledons</taxon>
        <taxon>Gunneridae</taxon>
        <taxon>Pentapetalae</taxon>
        <taxon>asterids</taxon>
        <taxon>lamiids</taxon>
        <taxon>Lamiales</taxon>
        <taxon>Lamiaceae</taxon>
        <taxon>Nepetoideae</taxon>
        <taxon>Mentheae</taxon>
        <taxon>Salviinae</taxon>
        <taxon>Salvia</taxon>
        <taxon>Salvia subgen. Calosphace</taxon>
    </lineage>
</organism>
<evidence type="ECO:0000313" key="3">
    <source>
        <dbReference type="Proteomes" id="UP001567538"/>
    </source>
</evidence>
<protein>
    <submittedName>
        <fullName evidence="2">Uncharacterized protein</fullName>
    </submittedName>
</protein>
<dbReference type="EMBL" id="JBEAFC010000003">
    <property type="protein sequence ID" value="KAL1563729.1"/>
    <property type="molecule type" value="Genomic_DNA"/>
</dbReference>
<dbReference type="Proteomes" id="UP001567538">
    <property type="component" value="Unassembled WGS sequence"/>
</dbReference>
<keyword evidence="3" id="KW-1185">Reference proteome</keyword>
<accession>A0ABD1I737</accession>
<proteinExistence type="predicted"/>